<keyword evidence="1" id="KW-0175">Coiled coil</keyword>
<dbReference type="AlphaFoldDB" id="A0A175WFN1"/>
<evidence type="ECO:0000313" key="4">
    <source>
        <dbReference type="Proteomes" id="UP000078237"/>
    </source>
</evidence>
<reference evidence="3 4" key="1">
    <citation type="journal article" date="2016" name="Genome Announc.">
        <title>Genome Sequence of Madurella mycetomatis mm55, Isolated from a Human Mycetoma Case in Sudan.</title>
        <authorList>
            <person name="Smit S."/>
            <person name="Derks M.F."/>
            <person name="Bervoets S."/>
            <person name="Fahal A."/>
            <person name="van Leeuwen W."/>
            <person name="van Belkum A."/>
            <person name="van de Sande W.W."/>
        </authorList>
    </citation>
    <scope>NUCLEOTIDE SEQUENCE [LARGE SCALE GENOMIC DNA]</scope>
    <source>
        <strain evidence="4">mm55</strain>
    </source>
</reference>
<gene>
    <name evidence="3" type="ORF">MMYC01_201324</name>
</gene>
<evidence type="ECO:0000259" key="2">
    <source>
        <dbReference type="Pfam" id="PF14420"/>
    </source>
</evidence>
<feature type="domain" description="Clr5" evidence="2">
    <location>
        <begin position="54"/>
        <end position="106"/>
    </location>
</feature>
<name>A0A175WFN1_9PEZI</name>
<keyword evidence="4" id="KW-1185">Reference proteome</keyword>
<sequence length="515" mass="59237">MSFLSDSFVLPVFPSSRYGYSPRLPTSLAGTLCSQVLAPVGKRSQERLVVPGKPADWEARKHIIQGLYMDMNLILNEVIDIMLRKYQFKATARMYKGQFAKWGWAKYNKSGKIGSKKPTKAKTIRRKCTEVNVRVGTVSRQTQHLPQTRHAQFVRLFHFSEADRDMQLTLGAYGALISHWSKRETPWKTEFTREALEGVDNQLHRSLQQKNSILQQVRASLGHFRGGRTQLGGEMLRQAFLEIEHALTEGLNIEAVWDCCLAVPQLVLLMGWADMLSIFAGYLHQFTSIKFSGHPITKIAESLHRLSHHQDTAYCLLRMYVSRGWEIWIERVTAMRGQQDDLTVHLKRGYITLMNPEPKMTETLVSDFCQAVKQSLATRGTFATTSRMLELEHLLVRMYLPLFTPESTTRANRMLTALVERIEDSPRNKGVPVTEWHFLDRYLVFSANYFMGSVAEYNGEATQAAVYRKKSLDTPRDLFWLQTALVTEQRLRLAGYQEEANEIMEERLKVRSQHN</sequence>
<dbReference type="PANTHER" id="PTHR38788:SF3">
    <property type="entry name" value="CLR5 DOMAIN-CONTAINING PROTEIN"/>
    <property type="match status" value="1"/>
</dbReference>
<organism evidence="3 4">
    <name type="scientific">Madurella mycetomatis</name>
    <dbReference type="NCBI Taxonomy" id="100816"/>
    <lineage>
        <taxon>Eukaryota</taxon>
        <taxon>Fungi</taxon>
        <taxon>Dikarya</taxon>
        <taxon>Ascomycota</taxon>
        <taxon>Pezizomycotina</taxon>
        <taxon>Sordariomycetes</taxon>
        <taxon>Sordariomycetidae</taxon>
        <taxon>Sordariales</taxon>
        <taxon>Sordariales incertae sedis</taxon>
        <taxon>Madurella</taxon>
    </lineage>
</organism>
<dbReference type="STRING" id="100816.A0A175WFN1"/>
<dbReference type="Pfam" id="PF14420">
    <property type="entry name" value="Clr5"/>
    <property type="match status" value="1"/>
</dbReference>
<protein>
    <recommendedName>
        <fullName evidence="2">Clr5 domain-containing protein</fullName>
    </recommendedName>
</protein>
<proteinExistence type="predicted"/>
<feature type="non-terminal residue" evidence="3">
    <location>
        <position position="515"/>
    </location>
</feature>
<dbReference type="VEuPathDB" id="FungiDB:MMYC01_201324"/>
<feature type="coiled-coil region" evidence="1">
    <location>
        <begin position="486"/>
        <end position="513"/>
    </location>
</feature>
<evidence type="ECO:0000313" key="3">
    <source>
        <dbReference type="EMBL" id="KXX82321.1"/>
    </source>
</evidence>
<dbReference type="EMBL" id="LCTW02000016">
    <property type="protein sequence ID" value="KXX82321.1"/>
    <property type="molecule type" value="Genomic_DNA"/>
</dbReference>
<dbReference type="OrthoDB" id="5308957at2759"/>
<comment type="caution">
    <text evidence="3">The sequence shown here is derived from an EMBL/GenBank/DDBJ whole genome shotgun (WGS) entry which is preliminary data.</text>
</comment>
<dbReference type="Proteomes" id="UP000078237">
    <property type="component" value="Unassembled WGS sequence"/>
</dbReference>
<accession>A0A175WFN1</accession>
<dbReference type="PANTHER" id="PTHR38788">
    <property type="entry name" value="CLR5 DOMAIN-CONTAINING PROTEIN"/>
    <property type="match status" value="1"/>
</dbReference>
<dbReference type="InterPro" id="IPR025676">
    <property type="entry name" value="Clr5_dom"/>
</dbReference>
<evidence type="ECO:0000256" key="1">
    <source>
        <dbReference type="SAM" id="Coils"/>
    </source>
</evidence>